<protein>
    <recommendedName>
        <fullName evidence="3">Lipoprotein</fullName>
    </recommendedName>
</protein>
<evidence type="ECO:0008006" key="3">
    <source>
        <dbReference type="Google" id="ProtNLM"/>
    </source>
</evidence>
<comment type="caution">
    <text evidence="1">The sequence shown here is derived from an EMBL/GenBank/DDBJ whole genome shotgun (WGS) entry which is preliminary data.</text>
</comment>
<gene>
    <name evidence="1" type="ORF">HMPREF9943_00326</name>
</gene>
<dbReference type="Proteomes" id="UP000011758">
    <property type="component" value="Unassembled WGS sequence"/>
</dbReference>
<dbReference type="PROSITE" id="PS51257">
    <property type="entry name" value="PROKAR_LIPOPROTEIN"/>
    <property type="match status" value="1"/>
</dbReference>
<proteinExistence type="predicted"/>
<keyword evidence="2" id="KW-1185">Reference proteome</keyword>
<organism evidence="1 2">
    <name type="scientific">Eggerthia catenaformis OT 569 = DSM 20559</name>
    <dbReference type="NCBI Taxonomy" id="999415"/>
    <lineage>
        <taxon>Bacteria</taxon>
        <taxon>Bacillati</taxon>
        <taxon>Bacillota</taxon>
        <taxon>Erysipelotrichia</taxon>
        <taxon>Erysipelotrichales</taxon>
        <taxon>Coprobacillaceae</taxon>
        <taxon>Eggerthia</taxon>
    </lineage>
</organism>
<sequence>MKKILLSIITLSLLCGCSTKKVKDEVHTVTITDKKKSLTLNYHLSGGKIIKSYKYDKSRKSPDDPNLYHPVLKKKDVIFLGWTNNISSEAKYRFYVKGFTYFEKKKIDYYPVFGKFLVVQKGNQIHLRIENIPFSNYKYYRYALCFNKKKKKEHSLTEPIYFETGVNHIYPPKYWGFKNIKGSITRNAIDYTFELEEKGIFYYTFYVDSDASRYLLDDDLDREEFIPSGPYLEGKITIK</sequence>
<accession>M2PAK1</accession>
<dbReference type="RefSeq" id="WP_004801445.1">
    <property type="nucleotide sequence ID" value="NZ_KB446646.1"/>
</dbReference>
<name>M2PAK1_9FIRM</name>
<dbReference type="BioCyc" id="ECAT999415-HMP:GTTI-336-MONOMER"/>
<evidence type="ECO:0000313" key="2">
    <source>
        <dbReference type="Proteomes" id="UP000011758"/>
    </source>
</evidence>
<reference evidence="1 2" key="1">
    <citation type="submission" date="2013-02" db="EMBL/GenBank/DDBJ databases">
        <title>The Genome Sequence of Lactobacillus catenaformis F0143.</title>
        <authorList>
            <consortium name="The Broad Institute Genome Sequencing Platform"/>
            <person name="Earl A."/>
            <person name="Ward D."/>
            <person name="Feldgarden M."/>
            <person name="Gevers D."/>
            <person name="Izard J."/>
            <person name="Blanton J.M."/>
            <person name="Mathney J."/>
            <person name="Dewhirst F.E."/>
            <person name="Young S.K."/>
            <person name="Zeng Q."/>
            <person name="Gargeya S."/>
            <person name="Fitzgerald M."/>
            <person name="Haas B."/>
            <person name="Abouelleil A."/>
            <person name="Alvarado L."/>
            <person name="Arachchi H.M."/>
            <person name="Berlin A."/>
            <person name="Chapman S.B."/>
            <person name="Gearin G."/>
            <person name="Goldberg J."/>
            <person name="Griggs A."/>
            <person name="Gujja S."/>
            <person name="Hansen M."/>
            <person name="Heiman D."/>
            <person name="Howarth C."/>
            <person name="Larimer J."/>
            <person name="Lui A."/>
            <person name="MacDonald P.J.P."/>
            <person name="McCowen C."/>
            <person name="Montmayeur A."/>
            <person name="Murphy C."/>
            <person name="Neiman D."/>
            <person name="Pearson M."/>
            <person name="Priest M."/>
            <person name="Roberts A."/>
            <person name="Saif S."/>
            <person name="Shea T."/>
            <person name="Sisk P."/>
            <person name="Stolte C."/>
            <person name="Sykes S."/>
            <person name="Wortman J."/>
            <person name="Nusbaum C."/>
            <person name="Birren B."/>
        </authorList>
    </citation>
    <scope>NUCLEOTIDE SEQUENCE [LARGE SCALE GENOMIC DNA]</scope>
    <source>
        <strain evidence="1 2">OT 569</strain>
    </source>
</reference>
<dbReference type="EMBL" id="AGEJ01000006">
    <property type="protein sequence ID" value="EMD17392.1"/>
    <property type="molecule type" value="Genomic_DNA"/>
</dbReference>
<dbReference type="STRING" id="999415.HMPREF9943_00326"/>
<dbReference type="AlphaFoldDB" id="M2PAK1"/>
<evidence type="ECO:0000313" key="1">
    <source>
        <dbReference type="EMBL" id="EMD17392.1"/>
    </source>
</evidence>